<dbReference type="Proteomes" id="UP000009168">
    <property type="component" value="Unassembled WGS sequence"/>
</dbReference>
<name>W7XCP8_TETTS</name>
<dbReference type="KEGG" id="tet:TTHERM_000129629"/>
<dbReference type="AlphaFoldDB" id="W7XCP8"/>
<dbReference type="RefSeq" id="XP_012653129.1">
    <property type="nucleotide sequence ID" value="XM_012797675.1"/>
</dbReference>
<dbReference type="GeneID" id="24437420"/>
<proteinExistence type="predicted"/>
<protein>
    <submittedName>
        <fullName evidence="1">Uncharacterized protein</fullName>
    </submittedName>
</protein>
<evidence type="ECO:0000313" key="1">
    <source>
        <dbReference type="EMBL" id="EWS74308.1"/>
    </source>
</evidence>
<sequence>MLFTFKCFYQFNQYLYFNDRKNLIWYENKRLVSIKDQSQLKSKQSEIKTSDERNRKYLYFNNRKNLIWFGLYSGQDYLITLSQSNYQSMRVICTIQMEQNYKFIKSQSKFKQRNIYSIQLIPQRPYFISLIKDNFLPDQLINQQVPNIDEWIQVFENFLSNINYQKYEKNINDEFVKLSGITSPSINKATSMRILGILMKVKKGNVRDQMIEIAQLFSQTIN</sequence>
<accession>W7XCP8</accession>
<keyword evidence="2" id="KW-1185">Reference proteome</keyword>
<organism evidence="1 2">
    <name type="scientific">Tetrahymena thermophila (strain SB210)</name>
    <dbReference type="NCBI Taxonomy" id="312017"/>
    <lineage>
        <taxon>Eukaryota</taxon>
        <taxon>Sar</taxon>
        <taxon>Alveolata</taxon>
        <taxon>Ciliophora</taxon>
        <taxon>Intramacronucleata</taxon>
        <taxon>Oligohymenophorea</taxon>
        <taxon>Hymenostomatida</taxon>
        <taxon>Tetrahymenina</taxon>
        <taxon>Tetrahymenidae</taxon>
        <taxon>Tetrahymena</taxon>
    </lineage>
</organism>
<dbReference type="EMBL" id="GG662699">
    <property type="protein sequence ID" value="EWS74308.1"/>
    <property type="molecule type" value="Genomic_DNA"/>
</dbReference>
<dbReference type="InParanoid" id="W7XCP8"/>
<evidence type="ECO:0000313" key="2">
    <source>
        <dbReference type="Proteomes" id="UP000009168"/>
    </source>
</evidence>
<gene>
    <name evidence="1" type="ORF">TTHERM_000129629</name>
</gene>
<reference evidence="2" key="1">
    <citation type="journal article" date="2006" name="PLoS Biol.">
        <title>Macronuclear genome sequence of the ciliate Tetrahymena thermophila, a model eukaryote.</title>
        <authorList>
            <person name="Eisen J.A."/>
            <person name="Coyne R.S."/>
            <person name="Wu M."/>
            <person name="Wu D."/>
            <person name="Thiagarajan M."/>
            <person name="Wortman J.R."/>
            <person name="Badger J.H."/>
            <person name="Ren Q."/>
            <person name="Amedeo P."/>
            <person name="Jones K.M."/>
            <person name="Tallon L.J."/>
            <person name="Delcher A.L."/>
            <person name="Salzberg S.L."/>
            <person name="Silva J.C."/>
            <person name="Haas B.J."/>
            <person name="Majoros W.H."/>
            <person name="Farzad M."/>
            <person name="Carlton J.M."/>
            <person name="Smith R.K. Jr."/>
            <person name="Garg J."/>
            <person name="Pearlman R.E."/>
            <person name="Karrer K.M."/>
            <person name="Sun L."/>
            <person name="Manning G."/>
            <person name="Elde N.C."/>
            <person name="Turkewitz A.P."/>
            <person name="Asai D.J."/>
            <person name="Wilkes D.E."/>
            <person name="Wang Y."/>
            <person name="Cai H."/>
            <person name="Collins K."/>
            <person name="Stewart B.A."/>
            <person name="Lee S.R."/>
            <person name="Wilamowska K."/>
            <person name="Weinberg Z."/>
            <person name="Ruzzo W.L."/>
            <person name="Wloga D."/>
            <person name="Gaertig J."/>
            <person name="Frankel J."/>
            <person name="Tsao C.-C."/>
            <person name="Gorovsky M.A."/>
            <person name="Keeling P.J."/>
            <person name="Waller R.F."/>
            <person name="Patron N.J."/>
            <person name="Cherry J.M."/>
            <person name="Stover N.A."/>
            <person name="Krieger C.J."/>
            <person name="del Toro C."/>
            <person name="Ryder H.F."/>
            <person name="Williamson S.C."/>
            <person name="Barbeau R.A."/>
            <person name="Hamilton E.P."/>
            <person name="Orias E."/>
        </authorList>
    </citation>
    <scope>NUCLEOTIDE SEQUENCE [LARGE SCALE GENOMIC DNA]</scope>
    <source>
        <strain evidence="2">SB210</strain>
    </source>
</reference>